<dbReference type="InterPro" id="IPR041469">
    <property type="entry name" value="Subtilisin-like_FN3"/>
</dbReference>
<evidence type="ECO:0000256" key="3">
    <source>
        <dbReference type="ARBA" id="ARBA00022729"/>
    </source>
</evidence>
<comment type="caution">
    <text evidence="6">Lacks conserved residue(s) required for the propagation of feature annotation.</text>
</comment>
<dbReference type="InterPro" id="IPR036852">
    <property type="entry name" value="Peptidase_S8/S53_dom_sf"/>
</dbReference>
<feature type="domain" description="PA" evidence="8">
    <location>
        <begin position="48"/>
        <end position="117"/>
    </location>
</feature>
<gene>
    <name evidence="10" type="ORF">CKAN_02752100</name>
</gene>
<dbReference type="InterPro" id="IPR023828">
    <property type="entry name" value="Peptidase_S8_Ser-AS"/>
</dbReference>
<evidence type="ECO:0000256" key="4">
    <source>
        <dbReference type="ARBA" id="ARBA00022801"/>
    </source>
</evidence>
<evidence type="ECO:0000259" key="8">
    <source>
        <dbReference type="Pfam" id="PF02225"/>
    </source>
</evidence>
<dbReference type="InterPro" id="IPR045051">
    <property type="entry name" value="SBT"/>
</dbReference>
<dbReference type="GO" id="GO:0004252">
    <property type="term" value="F:serine-type endopeptidase activity"/>
    <property type="evidence" value="ECO:0007669"/>
    <property type="project" value="InterPro"/>
</dbReference>
<proteinExistence type="inferred from homology"/>
<evidence type="ECO:0000256" key="1">
    <source>
        <dbReference type="ARBA" id="ARBA00011073"/>
    </source>
</evidence>
<evidence type="ECO:0000256" key="6">
    <source>
        <dbReference type="PROSITE-ProRule" id="PRU01240"/>
    </source>
</evidence>
<dbReference type="Pfam" id="PF17766">
    <property type="entry name" value="fn3_6"/>
    <property type="match status" value="1"/>
</dbReference>
<name>A0A443Q4S4_9MAGN</name>
<dbReference type="Gene3D" id="3.50.30.30">
    <property type="match status" value="1"/>
</dbReference>
<evidence type="ECO:0000259" key="9">
    <source>
        <dbReference type="Pfam" id="PF17766"/>
    </source>
</evidence>
<dbReference type="Pfam" id="PF02225">
    <property type="entry name" value="PA"/>
    <property type="match status" value="1"/>
</dbReference>
<evidence type="ECO:0000256" key="2">
    <source>
        <dbReference type="ARBA" id="ARBA00022670"/>
    </source>
</evidence>
<dbReference type="OrthoDB" id="206201at2759"/>
<dbReference type="STRING" id="337451.A0A443Q4S4"/>
<dbReference type="FunFam" id="2.60.40.2310:FF:000001">
    <property type="entry name" value="Subtilisin-like protease SBT1.5"/>
    <property type="match status" value="1"/>
</dbReference>
<dbReference type="GO" id="GO:0006508">
    <property type="term" value="P:proteolysis"/>
    <property type="evidence" value="ECO:0007669"/>
    <property type="project" value="UniProtKB-KW"/>
</dbReference>
<dbReference type="FunFam" id="3.50.30.30:FF:000005">
    <property type="entry name" value="subtilisin-like protease SBT1.5"/>
    <property type="match status" value="1"/>
</dbReference>
<keyword evidence="2 10" id="KW-0645">Protease</keyword>
<dbReference type="Proteomes" id="UP000283530">
    <property type="component" value="Unassembled WGS sequence"/>
</dbReference>
<reference evidence="10 11" key="1">
    <citation type="journal article" date="2019" name="Nat. Plants">
        <title>Stout camphor tree genome fills gaps in understanding of flowering plant genome evolution.</title>
        <authorList>
            <person name="Chaw S.M."/>
            <person name="Liu Y.C."/>
            <person name="Wu Y.W."/>
            <person name="Wang H.Y."/>
            <person name="Lin C.I."/>
            <person name="Wu C.S."/>
            <person name="Ke H.M."/>
            <person name="Chang L.Y."/>
            <person name="Hsu C.Y."/>
            <person name="Yang H.T."/>
            <person name="Sudianto E."/>
            <person name="Hsu M.H."/>
            <person name="Wu K.P."/>
            <person name="Wang L.N."/>
            <person name="Leebens-Mack J.H."/>
            <person name="Tsai I.J."/>
        </authorList>
    </citation>
    <scope>NUCLEOTIDE SEQUENCE [LARGE SCALE GENOMIC DNA]</scope>
    <source>
        <strain evidence="11">cv. Chaw 1501</strain>
        <tissue evidence="10">Young leaves</tissue>
    </source>
</reference>
<protein>
    <submittedName>
        <fullName evidence="10">Subtilisin-like protein protease SBT3.3</fullName>
    </submittedName>
</protein>
<dbReference type="PROSITE" id="PS00138">
    <property type="entry name" value="SUBTILASE_SER"/>
    <property type="match status" value="1"/>
</dbReference>
<keyword evidence="5" id="KW-0720">Serine protease</keyword>
<keyword evidence="3" id="KW-0732">Signal</keyword>
<dbReference type="AlphaFoldDB" id="A0A443Q4S4"/>
<sequence>MDRSFPSPITLGNNQTIMGQAMLTGHKEIGFKGLVCPKQSGLGTSTGTCTSDSLRSDNSTMRGKVVLCFGYLPHGASEIIKAAGGVGLIIANSPTNYISPCDDLPCVKVDYDVGAQLLSYIRSSRKPVVKLSPSKTLVGMPLSAKIAHFSSRGPSSLSPEILKPDVTAPGVNVLAAMIPKNEDAYDGFAFDSGTSMACPHVAGIVALLKSLHPSWSPAAIRSALTTTASTTDTSGEPIFTIEEAQKLAGPFDFGGGIVNPNRASDPGLIYDMGVNDYVHFLCSIGYKNSAISKLTLHPSVCPNKKPSILNLNLPSITVPNLRSSVTITRTVTNVGPIDSTYVISVEHPLGVTVAVRPQMLVFNSTVKKLSFTITLSSSHKTIGGYYIGSLSWSDGIHKVTSPISVRTEILPSYTDFF</sequence>
<evidence type="ECO:0000256" key="5">
    <source>
        <dbReference type="ARBA" id="ARBA00022825"/>
    </source>
</evidence>
<feature type="domain" description="Subtilisin-like protease fibronectin type-III" evidence="9">
    <location>
        <begin position="310"/>
        <end position="405"/>
    </location>
</feature>
<comment type="caution">
    <text evidence="10">The sequence shown here is derived from an EMBL/GenBank/DDBJ whole genome shotgun (WGS) entry which is preliminary data.</text>
</comment>
<dbReference type="Pfam" id="PF00082">
    <property type="entry name" value="Peptidase_S8"/>
    <property type="match status" value="1"/>
</dbReference>
<dbReference type="CDD" id="cd02120">
    <property type="entry name" value="PA_subtilisin_like"/>
    <property type="match status" value="1"/>
</dbReference>
<evidence type="ECO:0000259" key="7">
    <source>
        <dbReference type="Pfam" id="PF00082"/>
    </source>
</evidence>
<dbReference type="Gene3D" id="2.60.40.2310">
    <property type="match status" value="1"/>
</dbReference>
<keyword evidence="4" id="KW-0378">Hydrolase</keyword>
<dbReference type="PANTHER" id="PTHR10795">
    <property type="entry name" value="PROPROTEIN CONVERTASE SUBTILISIN/KEXIN"/>
    <property type="match status" value="1"/>
</dbReference>
<feature type="domain" description="Peptidase S8/S53" evidence="7">
    <location>
        <begin position="143"/>
        <end position="231"/>
    </location>
</feature>
<organism evidence="10 11">
    <name type="scientific">Cinnamomum micranthum f. kanehirae</name>
    <dbReference type="NCBI Taxonomy" id="337451"/>
    <lineage>
        <taxon>Eukaryota</taxon>
        <taxon>Viridiplantae</taxon>
        <taxon>Streptophyta</taxon>
        <taxon>Embryophyta</taxon>
        <taxon>Tracheophyta</taxon>
        <taxon>Spermatophyta</taxon>
        <taxon>Magnoliopsida</taxon>
        <taxon>Magnoliidae</taxon>
        <taxon>Laurales</taxon>
        <taxon>Lauraceae</taxon>
        <taxon>Cinnamomum</taxon>
    </lineage>
</organism>
<evidence type="ECO:0000313" key="10">
    <source>
        <dbReference type="EMBL" id="RWR98032.1"/>
    </source>
</evidence>
<dbReference type="PROSITE" id="PS51892">
    <property type="entry name" value="SUBTILASE"/>
    <property type="match status" value="1"/>
</dbReference>
<dbReference type="Gene3D" id="3.40.50.200">
    <property type="entry name" value="Peptidase S8/S53 domain"/>
    <property type="match status" value="1"/>
</dbReference>
<dbReference type="EMBL" id="QPKB01000406">
    <property type="protein sequence ID" value="RWR98032.1"/>
    <property type="molecule type" value="Genomic_DNA"/>
</dbReference>
<comment type="similarity">
    <text evidence="1 6">Belongs to the peptidase S8 family.</text>
</comment>
<evidence type="ECO:0000313" key="11">
    <source>
        <dbReference type="Proteomes" id="UP000283530"/>
    </source>
</evidence>
<dbReference type="InterPro" id="IPR003137">
    <property type="entry name" value="PA_domain"/>
</dbReference>
<keyword evidence="11" id="KW-1185">Reference proteome</keyword>
<dbReference type="InterPro" id="IPR000209">
    <property type="entry name" value="Peptidase_S8/S53_dom"/>
</dbReference>
<dbReference type="SUPFAM" id="SSF52743">
    <property type="entry name" value="Subtilisin-like"/>
    <property type="match status" value="1"/>
</dbReference>
<accession>A0A443Q4S4</accession>